<dbReference type="Pfam" id="PF08238">
    <property type="entry name" value="Sel1"/>
    <property type="match status" value="2"/>
</dbReference>
<evidence type="ECO:0000313" key="2">
    <source>
        <dbReference type="Proteomes" id="UP001470230"/>
    </source>
</evidence>
<name>A0ABR2HVS9_9EUKA</name>
<gene>
    <name evidence="1" type="ORF">M9Y10_017673</name>
</gene>
<organism evidence="1 2">
    <name type="scientific">Tritrichomonas musculus</name>
    <dbReference type="NCBI Taxonomy" id="1915356"/>
    <lineage>
        <taxon>Eukaryota</taxon>
        <taxon>Metamonada</taxon>
        <taxon>Parabasalia</taxon>
        <taxon>Tritrichomonadida</taxon>
        <taxon>Tritrichomonadidae</taxon>
        <taxon>Tritrichomonas</taxon>
    </lineage>
</organism>
<dbReference type="InterPro" id="IPR006597">
    <property type="entry name" value="Sel1-like"/>
</dbReference>
<comment type="caution">
    <text evidence="1">The sequence shown here is derived from an EMBL/GenBank/DDBJ whole genome shotgun (WGS) entry which is preliminary data.</text>
</comment>
<sequence>MFYYAFFLLNGIGCETNLEESVHYMKRTTEKGNIEAMHYYAEMLLNGKGTSVNEEEAFIFVHLGNE</sequence>
<dbReference type="SUPFAM" id="SSF81901">
    <property type="entry name" value="HCP-like"/>
    <property type="match status" value="1"/>
</dbReference>
<proteinExistence type="predicted"/>
<dbReference type="Gene3D" id="1.25.40.10">
    <property type="entry name" value="Tetratricopeptide repeat domain"/>
    <property type="match status" value="1"/>
</dbReference>
<dbReference type="EMBL" id="JAPFFF010000023">
    <property type="protein sequence ID" value="KAK8852684.1"/>
    <property type="molecule type" value="Genomic_DNA"/>
</dbReference>
<evidence type="ECO:0000313" key="1">
    <source>
        <dbReference type="EMBL" id="KAK8852684.1"/>
    </source>
</evidence>
<accession>A0ABR2HVS9</accession>
<keyword evidence="2" id="KW-1185">Reference proteome</keyword>
<dbReference type="Proteomes" id="UP001470230">
    <property type="component" value="Unassembled WGS sequence"/>
</dbReference>
<protein>
    <submittedName>
        <fullName evidence="1">Uncharacterized protein</fullName>
    </submittedName>
</protein>
<dbReference type="InterPro" id="IPR011990">
    <property type="entry name" value="TPR-like_helical_dom_sf"/>
</dbReference>
<reference evidence="1 2" key="1">
    <citation type="submission" date="2024-04" db="EMBL/GenBank/DDBJ databases">
        <title>Tritrichomonas musculus Genome.</title>
        <authorList>
            <person name="Alves-Ferreira E."/>
            <person name="Grigg M."/>
            <person name="Lorenzi H."/>
            <person name="Galac M."/>
        </authorList>
    </citation>
    <scope>NUCLEOTIDE SEQUENCE [LARGE SCALE GENOMIC DNA]</scope>
    <source>
        <strain evidence="1 2">EAF2021</strain>
    </source>
</reference>